<evidence type="ECO:0000313" key="8">
    <source>
        <dbReference type="Proteomes" id="UP000324585"/>
    </source>
</evidence>
<feature type="domain" description="Glutaredoxin" evidence="6">
    <location>
        <begin position="63"/>
        <end position="124"/>
    </location>
</feature>
<evidence type="ECO:0000256" key="3">
    <source>
        <dbReference type="ARBA" id="ARBA00022982"/>
    </source>
</evidence>
<dbReference type="Proteomes" id="UP000324585">
    <property type="component" value="Unassembled WGS sequence"/>
</dbReference>
<dbReference type="InterPro" id="IPR002109">
    <property type="entry name" value="Glutaredoxin"/>
</dbReference>
<dbReference type="OMA" id="EVWEIND"/>
<dbReference type="Gene3D" id="3.40.30.10">
    <property type="entry name" value="Glutaredoxin"/>
    <property type="match status" value="1"/>
</dbReference>
<dbReference type="PRINTS" id="PR00160">
    <property type="entry name" value="GLUTAREDOXIN"/>
</dbReference>
<dbReference type="AlphaFoldDB" id="A0A5J4YT93"/>
<proteinExistence type="inferred from homology"/>
<dbReference type="InterPro" id="IPR036249">
    <property type="entry name" value="Thioredoxin-like_sf"/>
</dbReference>
<dbReference type="GO" id="GO:0015035">
    <property type="term" value="F:protein-disulfide reductase activity"/>
    <property type="evidence" value="ECO:0007669"/>
    <property type="project" value="TreeGrafter"/>
</dbReference>
<dbReference type="PANTHER" id="PTHR46679:SF1">
    <property type="entry name" value="GLUTAREDOXIN-2, MITOCHONDRIAL"/>
    <property type="match status" value="1"/>
</dbReference>
<dbReference type="PROSITE" id="PS51354">
    <property type="entry name" value="GLUTAREDOXIN_2"/>
    <property type="match status" value="1"/>
</dbReference>
<dbReference type="GO" id="GO:0005739">
    <property type="term" value="C:mitochondrion"/>
    <property type="evidence" value="ECO:0007669"/>
    <property type="project" value="TreeGrafter"/>
</dbReference>
<comment type="caution">
    <text evidence="7">The sequence shown here is derived from an EMBL/GenBank/DDBJ whole genome shotgun (WGS) entry which is preliminary data.</text>
</comment>
<evidence type="ECO:0000256" key="5">
    <source>
        <dbReference type="ARBA" id="ARBA00023284"/>
    </source>
</evidence>
<evidence type="ECO:0000259" key="6">
    <source>
        <dbReference type="Pfam" id="PF00462"/>
    </source>
</evidence>
<dbReference type="PANTHER" id="PTHR46679">
    <property type="match status" value="1"/>
</dbReference>
<keyword evidence="4" id="KW-1015">Disulfide bond</keyword>
<comment type="similarity">
    <text evidence="1">Belongs to the glutaredoxin family.</text>
</comment>
<organism evidence="7 8">
    <name type="scientific">Porphyridium purpureum</name>
    <name type="common">Red alga</name>
    <name type="synonym">Porphyridium cruentum</name>
    <dbReference type="NCBI Taxonomy" id="35688"/>
    <lineage>
        <taxon>Eukaryota</taxon>
        <taxon>Rhodophyta</taxon>
        <taxon>Bangiophyceae</taxon>
        <taxon>Porphyridiales</taxon>
        <taxon>Porphyridiaceae</taxon>
        <taxon>Porphyridium</taxon>
    </lineage>
</organism>
<dbReference type="EMBL" id="VRMN01000005">
    <property type="protein sequence ID" value="KAA8494042.1"/>
    <property type="molecule type" value="Genomic_DNA"/>
</dbReference>
<keyword evidence="3" id="KW-0249">Electron transport</keyword>
<evidence type="ECO:0000256" key="1">
    <source>
        <dbReference type="ARBA" id="ARBA00007787"/>
    </source>
</evidence>
<dbReference type="SUPFAM" id="SSF52833">
    <property type="entry name" value="Thioredoxin-like"/>
    <property type="match status" value="1"/>
</dbReference>
<protein>
    <submittedName>
        <fullName evidence="7">Glutaredoxin-1</fullName>
    </submittedName>
</protein>
<evidence type="ECO:0000256" key="2">
    <source>
        <dbReference type="ARBA" id="ARBA00022448"/>
    </source>
</evidence>
<reference evidence="8" key="1">
    <citation type="journal article" date="2019" name="Nat. Commun.">
        <title>Expansion of phycobilisome linker gene families in mesophilic red algae.</title>
        <authorList>
            <person name="Lee J."/>
            <person name="Kim D."/>
            <person name="Bhattacharya D."/>
            <person name="Yoon H.S."/>
        </authorList>
    </citation>
    <scope>NUCLEOTIDE SEQUENCE [LARGE SCALE GENOMIC DNA]</scope>
    <source>
        <strain evidence="8">CCMP 1328</strain>
    </source>
</reference>
<dbReference type="OrthoDB" id="418495at2759"/>
<dbReference type="Pfam" id="PF00462">
    <property type="entry name" value="Glutaredoxin"/>
    <property type="match status" value="1"/>
</dbReference>
<keyword evidence="8" id="KW-1185">Reference proteome</keyword>
<name>A0A5J4YT93_PORPP</name>
<sequence length="144" mass="15497">MQCQVQLGSVAAVAVEREERRETRRVRKAQYCMGSTLSLSHKGDSSAAAEARVDDLVAQNDSVLMFSKSACGYCKAADSLLTKKKVQFRIVNLEGAEGRAMQSAIATKYGHSTVPAIFVKQEFVGGYTEVSALDSVGKLDAMLA</sequence>
<gene>
    <name evidence="7" type="ORF">FVE85_4017</name>
</gene>
<keyword evidence="2" id="KW-0813">Transport</keyword>
<evidence type="ECO:0000256" key="4">
    <source>
        <dbReference type="ARBA" id="ARBA00023157"/>
    </source>
</evidence>
<dbReference type="InterPro" id="IPR014025">
    <property type="entry name" value="Glutaredoxin_subgr"/>
</dbReference>
<evidence type="ECO:0000313" key="7">
    <source>
        <dbReference type="EMBL" id="KAA8494042.1"/>
    </source>
</evidence>
<keyword evidence="5" id="KW-0676">Redox-active center</keyword>
<accession>A0A5J4YT93</accession>